<dbReference type="EMBL" id="JH817090">
    <property type="protein sequence ID" value="EKC37970.1"/>
    <property type="molecule type" value="Genomic_DNA"/>
</dbReference>
<protein>
    <submittedName>
        <fullName evidence="2">Uncharacterized protein</fullName>
    </submittedName>
</protein>
<reference evidence="2" key="1">
    <citation type="journal article" date="2012" name="Nature">
        <title>The oyster genome reveals stress adaptation and complexity of shell formation.</title>
        <authorList>
            <person name="Zhang G."/>
            <person name="Fang X."/>
            <person name="Guo X."/>
            <person name="Li L."/>
            <person name="Luo R."/>
            <person name="Xu F."/>
            <person name="Yang P."/>
            <person name="Zhang L."/>
            <person name="Wang X."/>
            <person name="Qi H."/>
            <person name="Xiong Z."/>
            <person name="Que H."/>
            <person name="Xie Y."/>
            <person name="Holland P.W."/>
            <person name="Paps J."/>
            <person name="Zhu Y."/>
            <person name="Wu F."/>
            <person name="Chen Y."/>
            <person name="Wang J."/>
            <person name="Peng C."/>
            <person name="Meng J."/>
            <person name="Yang L."/>
            <person name="Liu J."/>
            <person name="Wen B."/>
            <person name="Zhang N."/>
            <person name="Huang Z."/>
            <person name="Zhu Q."/>
            <person name="Feng Y."/>
            <person name="Mount A."/>
            <person name="Hedgecock D."/>
            <person name="Xu Z."/>
            <person name="Liu Y."/>
            <person name="Domazet-Loso T."/>
            <person name="Du Y."/>
            <person name="Sun X."/>
            <person name="Zhang S."/>
            <person name="Liu B."/>
            <person name="Cheng P."/>
            <person name="Jiang X."/>
            <person name="Li J."/>
            <person name="Fan D."/>
            <person name="Wang W."/>
            <person name="Fu W."/>
            <person name="Wang T."/>
            <person name="Wang B."/>
            <person name="Zhang J."/>
            <person name="Peng Z."/>
            <person name="Li Y."/>
            <person name="Li N."/>
            <person name="Wang J."/>
            <person name="Chen M."/>
            <person name="He Y."/>
            <person name="Tan F."/>
            <person name="Song X."/>
            <person name="Zheng Q."/>
            <person name="Huang R."/>
            <person name="Yang H."/>
            <person name="Du X."/>
            <person name="Chen L."/>
            <person name="Yang M."/>
            <person name="Gaffney P.M."/>
            <person name="Wang S."/>
            <person name="Luo L."/>
            <person name="She Z."/>
            <person name="Ming Y."/>
            <person name="Huang W."/>
            <person name="Zhang S."/>
            <person name="Huang B."/>
            <person name="Zhang Y."/>
            <person name="Qu T."/>
            <person name="Ni P."/>
            <person name="Miao G."/>
            <person name="Wang J."/>
            <person name="Wang Q."/>
            <person name="Steinberg C.E."/>
            <person name="Wang H."/>
            <person name="Li N."/>
            <person name="Qian L."/>
            <person name="Zhang G."/>
            <person name="Li Y."/>
            <person name="Yang H."/>
            <person name="Liu X."/>
            <person name="Wang J."/>
            <person name="Yin Y."/>
            <person name="Wang J."/>
        </authorList>
    </citation>
    <scope>NUCLEOTIDE SEQUENCE [LARGE SCALE GENOMIC DNA]</scope>
    <source>
        <strain evidence="2">05x7-T-G4-1.051#20</strain>
    </source>
</reference>
<organism evidence="2">
    <name type="scientific">Magallana gigas</name>
    <name type="common">Pacific oyster</name>
    <name type="synonym">Crassostrea gigas</name>
    <dbReference type="NCBI Taxonomy" id="29159"/>
    <lineage>
        <taxon>Eukaryota</taxon>
        <taxon>Metazoa</taxon>
        <taxon>Spiralia</taxon>
        <taxon>Lophotrochozoa</taxon>
        <taxon>Mollusca</taxon>
        <taxon>Bivalvia</taxon>
        <taxon>Autobranchia</taxon>
        <taxon>Pteriomorphia</taxon>
        <taxon>Ostreida</taxon>
        <taxon>Ostreoidea</taxon>
        <taxon>Ostreidae</taxon>
        <taxon>Magallana</taxon>
    </lineage>
</organism>
<dbReference type="HOGENOM" id="CLU_523015_0_0_1"/>
<dbReference type="AlphaFoldDB" id="K1R9V3"/>
<evidence type="ECO:0000256" key="1">
    <source>
        <dbReference type="SAM" id="MobiDB-lite"/>
    </source>
</evidence>
<proteinExistence type="predicted"/>
<feature type="region of interest" description="Disordered" evidence="1">
    <location>
        <begin position="491"/>
        <end position="521"/>
    </location>
</feature>
<sequence length="521" mass="58607">MAAAWNDTYEFGNDCPILTKDLTEYDEIYVEYNGKDVSSSCNKFKFRGRGEKSLDEYSICVTPLYFNDRTCAVEVDIMTSFSAEATEKITCTDIKRYKYCGLPDDTLSIVFKSTHGRSADDASFMLLVTATKGRDVPGTGYVLFSGPPDLSKMTTTDLVSPQGVYHVSLNPQPEQYTDTLPAANQWTDAPPKYEELTVSEERRKILTERDLTDSVRFSNCTGLTEMNENQQFYVMFGGGKARISCDYFVFRGRVESTRDSYKICIIPQYFFDPSCAVSLKYASSANGNTLESLNCTQIFHLEFCGALNQQLYIYVDRVGGVSTRDTRFKLLVHVLVEANDNSWREVTVGVAVVFAFVIVLVVSCCKWRWKKCPCTQQSVTATTQTYSTDLELQRRTTFTPANNTDMDVINRWSGPPPEYSLSCPVERSRSNATESMYQSSQINAVESTYPTANYQRNPWFLLRSTPSTNLDPPPEYSVSCITGRTVPSEFQDSRDSGVCHQTTESQCCDPPPSYDEAVNIS</sequence>
<name>K1R9V3_MAGGI</name>
<gene>
    <name evidence="2" type="ORF">CGI_10025550</name>
</gene>
<dbReference type="InParanoid" id="K1R9V3"/>
<accession>K1R9V3</accession>
<evidence type="ECO:0000313" key="2">
    <source>
        <dbReference type="EMBL" id="EKC37970.1"/>
    </source>
</evidence>